<evidence type="ECO:0000256" key="1">
    <source>
        <dbReference type="SAM" id="MobiDB-lite"/>
    </source>
</evidence>
<feature type="compositionally biased region" description="Low complexity" evidence="1">
    <location>
        <begin position="287"/>
        <end position="296"/>
    </location>
</feature>
<gene>
    <name evidence="3" type="ORF">QYE76_004737</name>
</gene>
<dbReference type="EMBL" id="JAUUTY010000005">
    <property type="protein sequence ID" value="KAK1630422.1"/>
    <property type="molecule type" value="Genomic_DNA"/>
</dbReference>
<comment type="caution">
    <text evidence="3">The sequence shown here is derived from an EMBL/GenBank/DDBJ whole genome shotgun (WGS) entry which is preliminary data.</text>
</comment>
<dbReference type="InterPro" id="IPR027417">
    <property type="entry name" value="P-loop_NTPase"/>
</dbReference>
<dbReference type="AlphaFoldDB" id="A0AAD8W0I6"/>
<accession>A0AAD8W0I6</accession>
<reference evidence="3" key="1">
    <citation type="submission" date="2023-07" db="EMBL/GenBank/DDBJ databases">
        <title>A chromosome-level genome assembly of Lolium multiflorum.</title>
        <authorList>
            <person name="Chen Y."/>
            <person name="Copetti D."/>
            <person name="Kolliker R."/>
            <person name="Studer B."/>
        </authorList>
    </citation>
    <scope>NUCLEOTIDE SEQUENCE</scope>
    <source>
        <strain evidence="3">02402/16</strain>
        <tissue evidence="3">Leaf</tissue>
    </source>
</reference>
<name>A0AAD8W0I6_LOLMU</name>
<keyword evidence="4" id="KW-1185">Reference proteome</keyword>
<dbReference type="Gene3D" id="3.40.50.300">
    <property type="entry name" value="P-loop containing nucleotide triphosphate hydrolases"/>
    <property type="match status" value="1"/>
</dbReference>
<feature type="region of interest" description="Disordered" evidence="1">
    <location>
        <begin position="333"/>
        <end position="356"/>
    </location>
</feature>
<evidence type="ECO:0000256" key="2">
    <source>
        <dbReference type="SAM" id="Phobius"/>
    </source>
</evidence>
<feature type="region of interest" description="Disordered" evidence="1">
    <location>
        <begin position="193"/>
        <end position="234"/>
    </location>
</feature>
<feature type="compositionally biased region" description="Basic residues" evidence="1">
    <location>
        <begin position="297"/>
        <end position="306"/>
    </location>
</feature>
<protein>
    <recommendedName>
        <fullName evidence="5">ABC transporter domain-containing protein</fullName>
    </recommendedName>
</protein>
<dbReference type="Proteomes" id="UP001231189">
    <property type="component" value="Unassembled WGS sequence"/>
</dbReference>
<evidence type="ECO:0000313" key="3">
    <source>
        <dbReference type="EMBL" id="KAK1630422.1"/>
    </source>
</evidence>
<feature type="transmembrane region" description="Helical" evidence="2">
    <location>
        <begin position="505"/>
        <end position="524"/>
    </location>
</feature>
<keyword evidence="2" id="KW-0472">Membrane</keyword>
<keyword evidence="2" id="KW-0812">Transmembrane</keyword>
<sequence>MAFSDDDGAANNGFPRRSLHAWEGHLLHQAGYPCPPDTRPPGGGWRLSRGGVPIPPPPRGHLLDVAIEEARMTLTDEERAEPRHHPDNYTAWNSYFLRRWERELASYDGPPPPPPRNNSAGRRRWWSARRNLEAVLEHIQGGNFPVLTMPPSRASASRHRGTSAATAHGCQLVVFRIGAEVILGAGEEEDDAAFDAGARQKEPASRRRPRGRSAALVIRDQPFAPQSGRKRTKKEAAAIQLAEEEAKRAEDAAMAEAIARSLKDMEEEKRADDAALGAARPERQESRAGAAGPAAHATRRPRRYNRQRRCCALPPSCDASIRVAVPVVDLESSDDEWYKPSPGGEMPARAAARPRSRRERVGLVGVNNAGKATQLRIIVDPEDPDGVCVAKGKGNMNIDMLSQKIQVRASQTAREEFGNAFLEEMGVKDSLDQVLAAFERSAEDMDLVGGFFTILIFCSSQPSRMSTWAWFSVDFSLRLMMLGGAVFSWFMPCADPLEVFPFRRAMIPLLSALFVPGVISFLALRMEEKVP</sequence>
<feature type="region of interest" description="Disordered" evidence="1">
    <location>
        <begin position="263"/>
        <end position="306"/>
    </location>
</feature>
<evidence type="ECO:0008006" key="5">
    <source>
        <dbReference type="Google" id="ProtNLM"/>
    </source>
</evidence>
<evidence type="ECO:0000313" key="4">
    <source>
        <dbReference type="Proteomes" id="UP001231189"/>
    </source>
</evidence>
<organism evidence="3 4">
    <name type="scientific">Lolium multiflorum</name>
    <name type="common">Italian ryegrass</name>
    <name type="synonym">Lolium perenne subsp. multiflorum</name>
    <dbReference type="NCBI Taxonomy" id="4521"/>
    <lineage>
        <taxon>Eukaryota</taxon>
        <taxon>Viridiplantae</taxon>
        <taxon>Streptophyta</taxon>
        <taxon>Embryophyta</taxon>
        <taxon>Tracheophyta</taxon>
        <taxon>Spermatophyta</taxon>
        <taxon>Magnoliopsida</taxon>
        <taxon>Liliopsida</taxon>
        <taxon>Poales</taxon>
        <taxon>Poaceae</taxon>
        <taxon>BOP clade</taxon>
        <taxon>Pooideae</taxon>
        <taxon>Poodae</taxon>
        <taxon>Poeae</taxon>
        <taxon>Poeae Chloroplast Group 2 (Poeae type)</taxon>
        <taxon>Loliodinae</taxon>
        <taxon>Loliinae</taxon>
        <taxon>Lolium</taxon>
    </lineage>
</organism>
<feature type="compositionally biased region" description="Basic and acidic residues" evidence="1">
    <location>
        <begin position="263"/>
        <end position="273"/>
    </location>
</feature>
<proteinExistence type="predicted"/>
<keyword evidence="2" id="KW-1133">Transmembrane helix</keyword>